<evidence type="ECO:0000313" key="1">
    <source>
        <dbReference type="EMBL" id="JAP85520.1"/>
    </source>
</evidence>
<reference evidence="1" key="1">
    <citation type="journal article" date="2016" name="Ticks Tick Borne Dis.">
        <title>De novo assembly and annotation of the salivary gland transcriptome of Rhipicephalus appendiculatus male and female ticks during blood feeding.</title>
        <authorList>
            <person name="de Castro M.H."/>
            <person name="de Klerk D."/>
            <person name="Pienaar R."/>
            <person name="Latif A.A."/>
            <person name="Rees D.J."/>
            <person name="Mans B.J."/>
        </authorList>
    </citation>
    <scope>NUCLEOTIDE SEQUENCE</scope>
    <source>
        <tissue evidence="1">Salivary glands</tissue>
    </source>
</reference>
<organism evidence="1">
    <name type="scientific">Rhipicephalus appendiculatus</name>
    <name type="common">Brown ear tick</name>
    <dbReference type="NCBI Taxonomy" id="34631"/>
    <lineage>
        <taxon>Eukaryota</taxon>
        <taxon>Metazoa</taxon>
        <taxon>Ecdysozoa</taxon>
        <taxon>Arthropoda</taxon>
        <taxon>Chelicerata</taxon>
        <taxon>Arachnida</taxon>
        <taxon>Acari</taxon>
        <taxon>Parasitiformes</taxon>
        <taxon>Ixodida</taxon>
        <taxon>Ixodoidea</taxon>
        <taxon>Ixodidae</taxon>
        <taxon>Rhipicephalinae</taxon>
        <taxon>Rhipicephalus</taxon>
        <taxon>Rhipicephalus</taxon>
    </lineage>
</organism>
<dbReference type="Gene3D" id="2.40.128.20">
    <property type="match status" value="1"/>
</dbReference>
<dbReference type="EMBL" id="GEDV01003037">
    <property type="protein sequence ID" value="JAP85520.1"/>
    <property type="molecule type" value="Transcribed_RNA"/>
</dbReference>
<proteinExistence type="predicted"/>
<sequence length="239" mass="27553">MSHGLQEVEYYKSQVSGYVQQLIEIMRRCVRVILFTCVFIFTSSNSHWEALDSQYCPVSNSSGIHCVNRTLNFKLCTSEETMEGKPKRIDPPVNSENMLYLVGYSSGLERPYYACVKSSFFRYNGSAVIRKLLIKYTATGNWSIDIPVRLEASSCSLRVNVTPSCDLTRYTEAKQQYLLLSYNYDSMVLSELYERPEQQPLCSLWAKKDYIDDVPLPTYNTFKVLCKDPKNFTFPRSCV</sequence>
<protein>
    <submittedName>
        <fullName evidence="1">Lipocalin</fullName>
    </submittedName>
</protein>
<name>A0A131Z438_RHIAP</name>
<dbReference type="AlphaFoldDB" id="A0A131Z438"/>
<accession>A0A131Z438</accession>
<dbReference type="InterPro" id="IPR012674">
    <property type="entry name" value="Calycin"/>
</dbReference>